<dbReference type="EMBL" id="PJKN01000002">
    <property type="protein sequence ID" value="PNC57097.1"/>
    <property type="molecule type" value="Genomic_DNA"/>
</dbReference>
<evidence type="ECO:0000313" key="2">
    <source>
        <dbReference type="Proteomes" id="UP000235914"/>
    </source>
</evidence>
<organism evidence="1 2">
    <name type="scientific">Akkermansia muciniphila</name>
    <dbReference type="NCBI Taxonomy" id="239935"/>
    <lineage>
        <taxon>Bacteria</taxon>
        <taxon>Pseudomonadati</taxon>
        <taxon>Verrucomicrobiota</taxon>
        <taxon>Verrucomicrobiia</taxon>
        <taxon>Verrucomicrobiales</taxon>
        <taxon>Akkermansiaceae</taxon>
        <taxon>Akkermansia</taxon>
    </lineage>
</organism>
<proteinExistence type="predicted"/>
<reference evidence="1 2" key="1">
    <citation type="journal article" date="2017" name="BMC Genomics">
        <title>Genome sequencing of 39 Akkermansia muciniphila isolates reveals its population structure, genomic and functional diverisity, and global distribution in mammalian gut microbiotas.</title>
        <authorList>
            <person name="Guo X."/>
            <person name="Li S."/>
            <person name="Zhang J."/>
            <person name="Wu F."/>
            <person name="Li X."/>
            <person name="Wu D."/>
            <person name="Zhang M."/>
            <person name="Ou Z."/>
            <person name="Jie Z."/>
            <person name="Yan Q."/>
            <person name="Li P."/>
            <person name="Yi J."/>
            <person name="Peng Y."/>
        </authorList>
    </citation>
    <scope>NUCLEOTIDE SEQUENCE [LARGE SCALE GENOMIC DNA]</scope>
    <source>
        <strain evidence="1 2">GP43</strain>
    </source>
</reference>
<gene>
    <name evidence="1" type="ORF">CXU09_05915</name>
</gene>
<sequence length="273" mass="28175">MIDLASFPLLAGFQIRYKSPSNKGIINVRKTLALLTALGSLAVSSEAATVFNYYTPGTANYNSTIHGFYLSLGSSSLAPSDSSSPSSLSGEIRLDSFTLRGAGNSSGANVTYGFLVLNGSDNSVIGWSTNTGTTATGVNLTFSFSSLNSSPLLLDAALTYRFLAVSQSVMDLMQDTSKTYLYAAEGTGSPSAATDGDTVTISGGLAAPGIRGHYDSAGAPDGSVVITGANGTNTFSQLSPIFTEIRGEMVLEPATASLGLLGLAALMMRRRRA</sequence>
<dbReference type="AlphaFoldDB" id="A0AAP8NM19"/>
<accession>A0AAP8NM19</accession>
<dbReference type="Proteomes" id="UP000235914">
    <property type="component" value="Unassembled WGS sequence"/>
</dbReference>
<comment type="caution">
    <text evidence="1">The sequence shown here is derived from an EMBL/GenBank/DDBJ whole genome shotgun (WGS) entry which is preliminary data.</text>
</comment>
<name>A0AAP8NM19_9BACT</name>
<protein>
    <recommendedName>
        <fullName evidence="3">PEP-CTERM sorting domain-containing protein</fullName>
    </recommendedName>
</protein>
<evidence type="ECO:0008006" key="3">
    <source>
        <dbReference type="Google" id="ProtNLM"/>
    </source>
</evidence>
<evidence type="ECO:0000313" key="1">
    <source>
        <dbReference type="EMBL" id="PNC57097.1"/>
    </source>
</evidence>